<feature type="domain" description="ABC transporter" evidence="5">
    <location>
        <begin position="4"/>
        <end position="232"/>
    </location>
</feature>
<reference evidence="7 8" key="1">
    <citation type="submission" date="2019-06" db="EMBL/GenBank/DDBJ databases">
        <title>Genome sequence analysis of &gt;100 Bacillus licheniformis strains suggests intrinsic resistance to this species.</title>
        <authorList>
            <person name="Wels M."/>
            <person name="Siezen R.J."/>
            <person name="Johansen E."/>
            <person name="Stuer-Lauridsen B."/>
            <person name="Bjerre K."/>
            <person name="Nielsen B.K.K."/>
        </authorList>
    </citation>
    <scope>NUCLEOTIDE SEQUENCE [LARGE SCALE GENOMIC DNA]</scope>
    <source>
        <strain evidence="7 8">BAC-16736</strain>
    </source>
</reference>
<evidence type="ECO:0000256" key="2">
    <source>
        <dbReference type="ARBA" id="ARBA00022448"/>
    </source>
</evidence>
<keyword evidence="3" id="KW-0547">Nucleotide-binding</keyword>
<dbReference type="Pfam" id="PF00005">
    <property type="entry name" value="ABC_tran"/>
    <property type="match status" value="1"/>
</dbReference>
<dbReference type="GeneID" id="92859312"/>
<dbReference type="OMA" id="LVQAFMH"/>
<evidence type="ECO:0000256" key="3">
    <source>
        <dbReference type="ARBA" id="ARBA00022741"/>
    </source>
</evidence>
<evidence type="ECO:0000256" key="1">
    <source>
        <dbReference type="ARBA" id="ARBA00005417"/>
    </source>
</evidence>
<dbReference type="Proteomes" id="UP000595038">
    <property type="component" value="Chromosome"/>
</dbReference>
<gene>
    <name evidence="7" type="ORF">CHCC16736_2833</name>
    <name evidence="6" type="ORF">I6G80_04640</name>
</gene>
<dbReference type="PROSITE" id="PS00211">
    <property type="entry name" value="ABC_TRANSPORTER_1"/>
    <property type="match status" value="1"/>
</dbReference>
<keyword evidence="4 7" id="KW-0067">ATP-binding</keyword>
<dbReference type="RefSeq" id="WP_003186353.1">
    <property type="nucleotide sequence ID" value="NZ_BEXU01000002.1"/>
</dbReference>
<dbReference type="InterPro" id="IPR003439">
    <property type="entry name" value="ABC_transporter-like_ATP-bd"/>
</dbReference>
<dbReference type="EMBL" id="CP065647">
    <property type="protein sequence ID" value="QPR73558.1"/>
    <property type="molecule type" value="Genomic_DNA"/>
</dbReference>
<dbReference type="PANTHER" id="PTHR43335:SF4">
    <property type="entry name" value="ABC TRANSPORTER, ATP-BINDING PROTEIN"/>
    <property type="match status" value="1"/>
</dbReference>
<dbReference type="InterPro" id="IPR017871">
    <property type="entry name" value="ABC_transporter-like_CS"/>
</dbReference>
<evidence type="ECO:0000313" key="8">
    <source>
        <dbReference type="Proteomes" id="UP000435910"/>
    </source>
</evidence>
<dbReference type="PANTHER" id="PTHR43335">
    <property type="entry name" value="ABC TRANSPORTER, ATP-BINDING PROTEIN"/>
    <property type="match status" value="1"/>
</dbReference>
<evidence type="ECO:0000256" key="4">
    <source>
        <dbReference type="ARBA" id="ARBA00022840"/>
    </source>
</evidence>
<dbReference type="GO" id="GO:0005524">
    <property type="term" value="F:ATP binding"/>
    <property type="evidence" value="ECO:0007669"/>
    <property type="project" value="UniProtKB-KW"/>
</dbReference>
<dbReference type="SUPFAM" id="SSF52540">
    <property type="entry name" value="P-loop containing nucleoside triphosphate hydrolases"/>
    <property type="match status" value="1"/>
</dbReference>
<dbReference type="EMBL" id="NILC01000023">
    <property type="protein sequence ID" value="TWL27512.1"/>
    <property type="molecule type" value="Genomic_DNA"/>
</dbReference>
<dbReference type="InterPro" id="IPR003593">
    <property type="entry name" value="AAA+_ATPase"/>
</dbReference>
<dbReference type="AlphaFoldDB" id="A0A1Y0YLP2"/>
<sequence>MSQVEFEGVSKRIKGRPIVQNITFQIAPGTIFGLLGPNGAGKTTLIKMIVGMAKPTSGDIRIDGYSVKSNYEEAAARVGSVVENPSFYEHLTGYQNLKYLGGFHSHVSKERIEEIVQLVDLTGSIHKPVKTYSLGMKQRLGLAVALLHDPEFLILDEPTNGLDPQGIIDLREHLQYLAKTFNKTILISSHLLSEVEMICDEYGVMKNGELLQIKSNHRDTDTVRYRLTLNGHADEAADLLNEYQYAGGLTEDKNEIYVLCMEEDIMKVVNLLMENKIRVLHMKQEKQSIEQSFLELINKG</sequence>
<accession>A0A1Y0YLP2</accession>
<evidence type="ECO:0000313" key="9">
    <source>
        <dbReference type="Proteomes" id="UP000595038"/>
    </source>
</evidence>
<evidence type="ECO:0000313" key="6">
    <source>
        <dbReference type="EMBL" id="QPR73558.1"/>
    </source>
</evidence>
<dbReference type="SMART" id="SM00382">
    <property type="entry name" value="AAA"/>
    <property type="match status" value="1"/>
</dbReference>
<evidence type="ECO:0000259" key="5">
    <source>
        <dbReference type="PROSITE" id="PS50893"/>
    </source>
</evidence>
<dbReference type="GO" id="GO:0016887">
    <property type="term" value="F:ATP hydrolysis activity"/>
    <property type="evidence" value="ECO:0007669"/>
    <property type="project" value="InterPro"/>
</dbReference>
<evidence type="ECO:0000313" key="7">
    <source>
        <dbReference type="EMBL" id="TWL27512.1"/>
    </source>
</evidence>
<protein>
    <submittedName>
        <fullName evidence="6 7">ABC transporter ATP-binding protein</fullName>
    </submittedName>
</protein>
<dbReference type="Proteomes" id="UP000435910">
    <property type="component" value="Unassembled WGS sequence"/>
</dbReference>
<organism evidence="7 8">
    <name type="scientific">Bacillus licheniformis</name>
    <dbReference type="NCBI Taxonomy" id="1402"/>
    <lineage>
        <taxon>Bacteria</taxon>
        <taxon>Bacillati</taxon>
        <taxon>Bacillota</taxon>
        <taxon>Bacilli</taxon>
        <taxon>Bacillales</taxon>
        <taxon>Bacillaceae</taxon>
        <taxon>Bacillus</taxon>
    </lineage>
</organism>
<dbReference type="PROSITE" id="PS50893">
    <property type="entry name" value="ABC_TRANSPORTER_2"/>
    <property type="match status" value="1"/>
</dbReference>
<proteinExistence type="inferred from homology"/>
<dbReference type="Gene3D" id="3.40.50.300">
    <property type="entry name" value="P-loop containing nucleotide triphosphate hydrolases"/>
    <property type="match status" value="1"/>
</dbReference>
<reference evidence="6 9" key="2">
    <citation type="submission" date="2020-12" db="EMBL/GenBank/DDBJ databases">
        <title>FDA dAtabase for Regulatory Grade micrObial Sequences (FDA-ARGOS): Supporting development and validation of Infectious Disease Dx tests.</title>
        <authorList>
            <person name="Nelson B."/>
            <person name="Plummer A."/>
            <person name="Tallon L."/>
            <person name="Sadzewicz L."/>
            <person name="Zhao X."/>
            <person name="Boylan J."/>
            <person name="Ott S."/>
            <person name="Bowen H."/>
            <person name="Vavikolanu K."/>
            <person name="Mehta A."/>
            <person name="Aluvathingal J."/>
            <person name="Nadendla S."/>
            <person name="Myers T."/>
            <person name="Yan Y."/>
            <person name="Sichtig H."/>
        </authorList>
    </citation>
    <scope>NUCLEOTIDE SEQUENCE [LARGE SCALE GENOMIC DNA]</scope>
    <source>
        <strain evidence="6 9">FDAARGOS_923</strain>
    </source>
</reference>
<keyword evidence="2" id="KW-0813">Transport</keyword>
<name>A0A1Y0YLP2_BACLI</name>
<dbReference type="InterPro" id="IPR027417">
    <property type="entry name" value="P-loop_NTPase"/>
</dbReference>
<comment type="similarity">
    <text evidence="1">Belongs to the ABC transporter superfamily.</text>
</comment>